<dbReference type="Proteomes" id="UP000824120">
    <property type="component" value="Chromosome 2"/>
</dbReference>
<sequence length="68" mass="8124">MIHQLHAVSYSSFFQVCFDQHMEKEDCGSQSPARHLFQFQHRDYSCPHHQIHHLTYLVGLLLDYDPPR</sequence>
<comment type="caution">
    <text evidence="1">The sequence shown here is derived from an EMBL/GenBank/DDBJ whole genome shotgun (WGS) entry which is preliminary data.</text>
</comment>
<evidence type="ECO:0000313" key="1">
    <source>
        <dbReference type="EMBL" id="KAG5621002.1"/>
    </source>
</evidence>
<proteinExistence type="predicted"/>
<gene>
    <name evidence="1" type="ORF">H5410_006220</name>
</gene>
<evidence type="ECO:0000313" key="2">
    <source>
        <dbReference type="Proteomes" id="UP000824120"/>
    </source>
</evidence>
<name>A0A9J6A9S8_SOLCO</name>
<protein>
    <submittedName>
        <fullName evidence="1">Uncharacterized protein</fullName>
    </submittedName>
</protein>
<dbReference type="AlphaFoldDB" id="A0A9J6A9S8"/>
<dbReference type="EMBL" id="JACXVP010000002">
    <property type="protein sequence ID" value="KAG5621002.1"/>
    <property type="molecule type" value="Genomic_DNA"/>
</dbReference>
<keyword evidence="2" id="KW-1185">Reference proteome</keyword>
<reference evidence="1 2" key="1">
    <citation type="submission" date="2020-09" db="EMBL/GenBank/DDBJ databases">
        <title>De no assembly of potato wild relative species, Solanum commersonii.</title>
        <authorList>
            <person name="Cho K."/>
        </authorList>
    </citation>
    <scope>NUCLEOTIDE SEQUENCE [LARGE SCALE GENOMIC DNA]</scope>
    <source>
        <strain evidence="1">LZ3.2</strain>
        <tissue evidence="1">Leaf</tissue>
    </source>
</reference>
<organism evidence="1 2">
    <name type="scientific">Solanum commersonii</name>
    <name type="common">Commerson's wild potato</name>
    <name type="synonym">Commerson's nightshade</name>
    <dbReference type="NCBI Taxonomy" id="4109"/>
    <lineage>
        <taxon>Eukaryota</taxon>
        <taxon>Viridiplantae</taxon>
        <taxon>Streptophyta</taxon>
        <taxon>Embryophyta</taxon>
        <taxon>Tracheophyta</taxon>
        <taxon>Spermatophyta</taxon>
        <taxon>Magnoliopsida</taxon>
        <taxon>eudicotyledons</taxon>
        <taxon>Gunneridae</taxon>
        <taxon>Pentapetalae</taxon>
        <taxon>asterids</taxon>
        <taxon>lamiids</taxon>
        <taxon>Solanales</taxon>
        <taxon>Solanaceae</taxon>
        <taxon>Solanoideae</taxon>
        <taxon>Solaneae</taxon>
        <taxon>Solanum</taxon>
    </lineage>
</organism>
<accession>A0A9J6A9S8</accession>